<feature type="compositionally biased region" description="Low complexity" evidence="1">
    <location>
        <begin position="290"/>
        <end position="309"/>
    </location>
</feature>
<feature type="compositionally biased region" description="Acidic residues" evidence="1">
    <location>
        <begin position="381"/>
        <end position="391"/>
    </location>
</feature>
<dbReference type="EMBL" id="AMBO01000256">
    <property type="protein sequence ID" value="EKD03360.1"/>
    <property type="molecule type" value="Genomic_DNA"/>
</dbReference>
<feature type="compositionally biased region" description="Basic and acidic residues" evidence="1">
    <location>
        <begin position="503"/>
        <end position="521"/>
    </location>
</feature>
<feature type="compositionally biased region" description="Low complexity" evidence="1">
    <location>
        <begin position="439"/>
        <end position="450"/>
    </location>
</feature>
<gene>
    <name evidence="2" type="ORF">A1Q2_02340</name>
</gene>
<dbReference type="STRING" id="1220162.K1VGW2"/>
<accession>K1VGW2</accession>
<dbReference type="Proteomes" id="UP000006757">
    <property type="component" value="Unassembled WGS sequence"/>
</dbReference>
<feature type="region of interest" description="Disordered" evidence="1">
    <location>
        <begin position="356"/>
        <end position="463"/>
    </location>
</feature>
<evidence type="ECO:0000256" key="1">
    <source>
        <dbReference type="SAM" id="MobiDB-lite"/>
    </source>
</evidence>
<feature type="compositionally biased region" description="Low complexity" evidence="1">
    <location>
        <begin position="421"/>
        <end position="432"/>
    </location>
</feature>
<sequence>MRSRPPSTVTPPERHNMECAQLGYSSTEREPDRPRLPRLPPRPSGQSPKRPSSLRTPSPSEPEEEIEAASDTLDPPAAPQRRSKRRANISAASNDNSAWTTNTNSKYAKTRTTRAKRPAGNAPAATQDDTPIVVKPTRRITRRQTRERFPEPEEPAETAEPAMPMVAGMAPEPTGIPPRRPILRSRAARAAPVSDADDAPVRPAIRRAKRVSFYDAGVEETTEVETGLETPSSADESQNAEATPTKTSKKKRKRSSTYTTLEAADSPKSSKSPRTSPITNAAVADASTSEPTAAPGVPVEVEVGAAPPTEKVPTTPRRARRSLIAPGTPSTPVNATAVDNAVTRALALRGFAGSQVFRSSSQASQSDSSAEPEPAAPLEPAQDEVAMDEDAVSSPTPSESEPESPPVPAMESSGLTPQSPMPGSSATSSSGSEAEDGWDSSSSAASSASSNTDPPMLLNGTELERTMSAIDEAFVAPVVPLLHLPLPVLVRPMPAPVSGEAAQLDRDSSADSEERVERAVQDRAVQAEAEATAEPNVEPSAGTTPPPTETIAEARRRYSDLTREFDALHRELEAERARVQGLREVRQQRTQLRRENQQLRAQIMTLEQRLTRLS</sequence>
<dbReference type="InParanoid" id="K1VGW2"/>
<evidence type="ECO:0000313" key="2">
    <source>
        <dbReference type="EMBL" id="EKD03360.1"/>
    </source>
</evidence>
<dbReference type="HOGENOM" id="CLU_444954_0_0_1"/>
<comment type="caution">
    <text evidence="2">The sequence shown here is derived from an EMBL/GenBank/DDBJ whole genome shotgun (WGS) entry which is preliminary data.</text>
</comment>
<feature type="region of interest" description="Disordered" evidence="1">
    <location>
        <begin position="1"/>
        <end position="336"/>
    </location>
</feature>
<feature type="compositionally biased region" description="Low complexity" evidence="1">
    <location>
        <begin position="47"/>
        <end position="58"/>
    </location>
</feature>
<feature type="compositionally biased region" description="Basic residues" evidence="1">
    <location>
        <begin position="108"/>
        <end position="117"/>
    </location>
</feature>
<name>K1VGW2_TRIAC</name>
<evidence type="ECO:0000313" key="3">
    <source>
        <dbReference type="Proteomes" id="UP000006757"/>
    </source>
</evidence>
<reference evidence="2 3" key="1">
    <citation type="journal article" date="2012" name="Eukaryot. Cell">
        <title>Genome sequence of the Trichosporon asahii environmental strain CBS 8904.</title>
        <authorList>
            <person name="Yang R.Y."/>
            <person name="Li H.T."/>
            <person name="Zhu H."/>
            <person name="Zhou G.P."/>
            <person name="Wang M."/>
            <person name="Wang L."/>
        </authorList>
    </citation>
    <scope>NUCLEOTIDE SEQUENCE [LARGE SCALE GENOMIC DNA]</scope>
    <source>
        <strain evidence="2 3">CBS 8904</strain>
    </source>
</reference>
<feature type="region of interest" description="Disordered" evidence="1">
    <location>
        <begin position="500"/>
        <end position="552"/>
    </location>
</feature>
<feature type="compositionally biased region" description="Polar residues" evidence="1">
    <location>
        <begin position="231"/>
        <end position="244"/>
    </location>
</feature>
<dbReference type="OMA" id="NDNSAWT"/>
<proteinExistence type="predicted"/>
<feature type="compositionally biased region" description="Low complexity" evidence="1">
    <location>
        <begin position="256"/>
        <end position="273"/>
    </location>
</feature>
<feature type="compositionally biased region" description="Low complexity" evidence="1">
    <location>
        <begin position="88"/>
        <end position="98"/>
    </location>
</feature>
<keyword evidence="3" id="KW-1185">Reference proteome</keyword>
<dbReference type="AlphaFoldDB" id="K1VGW2"/>
<feature type="compositionally biased region" description="Low complexity" evidence="1">
    <location>
        <begin position="359"/>
        <end position="380"/>
    </location>
</feature>
<protein>
    <submittedName>
        <fullName evidence="2">Uncharacterized protein</fullName>
    </submittedName>
</protein>
<organism evidence="2 3">
    <name type="scientific">Trichosporon asahii var. asahii (strain CBS 8904)</name>
    <name type="common">Yeast</name>
    <dbReference type="NCBI Taxonomy" id="1220162"/>
    <lineage>
        <taxon>Eukaryota</taxon>
        <taxon>Fungi</taxon>
        <taxon>Dikarya</taxon>
        <taxon>Basidiomycota</taxon>
        <taxon>Agaricomycotina</taxon>
        <taxon>Tremellomycetes</taxon>
        <taxon>Trichosporonales</taxon>
        <taxon>Trichosporonaceae</taxon>
        <taxon>Trichosporon</taxon>
    </lineage>
</organism>